<dbReference type="EMBL" id="CP001801">
    <property type="protein sequence ID" value="ACX94868.1"/>
    <property type="molecule type" value="Genomic_DNA"/>
</dbReference>
<organism evidence="14 15">
    <name type="scientific">Halothiobacillus neapolitanus (strain ATCC 23641 / DSM 15147 / CIP 104769 / NCIMB 8539 / c2)</name>
    <name type="common">Thiobacillus neapolitanus</name>
    <dbReference type="NCBI Taxonomy" id="555778"/>
    <lineage>
        <taxon>Bacteria</taxon>
        <taxon>Pseudomonadati</taxon>
        <taxon>Pseudomonadota</taxon>
        <taxon>Gammaproteobacteria</taxon>
        <taxon>Chromatiales</taxon>
        <taxon>Halothiobacillaceae</taxon>
        <taxon>Halothiobacillus</taxon>
    </lineage>
</organism>
<keyword evidence="15" id="KW-1185">Reference proteome</keyword>
<dbReference type="InterPro" id="IPR001001">
    <property type="entry name" value="DNA_polIII_beta"/>
</dbReference>
<dbReference type="SMART" id="SM00480">
    <property type="entry name" value="POL3Bc"/>
    <property type="match status" value="1"/>
</dbReference>
<evidence type="ECO:0000256" key="3">
    <source>
        <dbReference type="ARBA" id="ARBA00021035"/>
    </source>
</evidence>
<dbReference type="Pfam" id="PF02767">
    <property type="entry name" value="DNA_pol3_beta_2"/>
    <property type="match status" value="1"/>
</dbReference>
<name>D0KVU1_HALNC</name>
<evidence type="ECO:0000259" key="12">
    <source>
        <dbReference type="Pfam" id="PF02767"/>
    </source>
</evidence>
<keyword evidence="4 10" id="KW-0963">Cytoplasm</keyword>
<evidence type="ECO:0000256" key="10">
    <source>
        <dbReference type="PIRNR" id="PIRNR000804"/>
    </source>
</evidence>
<dbReference type="PIRSF" id="PIRSF000804">
    <property type="entry name" value="DNA_pol_III_b"/>
    <property type="match status" value="1"/>
</dbReference>
<comment type="function">
    <text evidence="10">Confers DNA tethering and processivity to DNA polymerases and other proteins. Acts as a clamp, forming a ring around DNA (a reaction catalyzed by the clamp-loading complex) which diffuses in an ATP-independent manner freely and bidirectionally along dsDNA. Initially characterized for its ability to contact the catalytic subunit of DNA polymerase III (Pol III), a complex, multichain enzyme responsible for most of the replicative synthesis in bacteria; Pol III exhibits 3'-5' exonuclease proofreading activity. The beta chain is required for initiation of replication as well as for processivity of DNA replication.</text>
</comment>
<dbReference type="GO" id="GO:0003677">
    <property type="term" value="F:DNA binding"/>
    <property type="evidence" value="ECO:0007669"/>
    <property type="project" value="UniProtKB-UniRule"/>
</dbReference>
<comment type="subcellular location">
    <subcellularLocation>
        <location evidence="1 10">Cytoplasm</location>
    </subcellularLocation>
</comment>
<keyword evidence="7 10" id="KW-0235">DNA replication</keyword>
<sequence>MQFAVDRDRFSSAINQVIGGVEKRQTMQILSNLLLEVADGRLTLVATDLEIQLRTSVDVQMQAPGATTVNARKLADIVKSASQDAKIALTQTDGWLEIDIGTGVFRLASIEAGSFPQMTIDAATQSTVSITQKNLYALIDKTQFSMAQQDVRYFLNGLLLEVKPGQMTAVATDGHRLAYAHLSDERLTENNRQVIVPRKMVSEMLKALDRDSDDEVSLAFRDNQIELLIGENYLISKLIDGKYPDYSRVMPQSNSKILIVSKTELKQVLQRASILSNERFSGAYFYLSPGRLMIESSNAEHESSKETMSVGYDASDLKISFNISYLLNILAVIESEEVCMELEAPESSVLIKPVMPGDIDSKYVLMPMKL</sequence>
<proteinExistence type="inferred from homology"/>
<evidence type="ECO:0000313" key="14">
    <source>
        <dbReference type="EMBL" id="ACX94868.1"/>
    </source>
</evidence>
<comment type="subunit">
    <text evidence="10">Forms a ring-shaped head-to-tail homodimer around DNA.</text>
</comment>
<evidence type="ECO:0000256" key="1">
    <source>
        <dbReference type="ARBA" id="ARBA00004496"/>
    </source>
</evidence>
<dbReference type="eggNOG" id="COG0592">
    <property type="taxonomic scope" value="Bacteria"/>
</dbReference>
<dbReference type="Pfam" id="PF02768">
    <property type="entry name" value="DNA_pol3_beta_3"/>
    <property type="match status" value="1"/>
</dbReference>
<feature type="domain" description="DNA polymerase III beta sliding clamp N-terminal" evidence="11">
    <location>
        <begin position="1"/>
        <end position="118"/>
    </location>
</feature>
<evidence type="ECO:0000256" key="6">
    <source>
        <dbReference type="ARBA" id="ARBA00022695"/>
    </source>
</evidence>
<dbReference type="AlphaFoldDB" id="D0KVU1"/>
<dbReference type="GO" id="GO:0006271">
    <property type="term" value="P:DNA strand elongation involved in DNA replication"/>
    <property type="evidence" value="ECO:0007669"/>
    <property type="project" value="TreeGrafter"/>
</dbReference>
<keyword evidence="8 10" id="KW-0239">DNA-directed DNA polymerase</keyword>
<dbReference type="STRING" id="555778.Hneap_0002"/>
<evidence type="ECO:0000256" key="9">
    <source>
        <dbReference type="ARBA" id="ARBA00023125"/>
    </source>
</evidence>
<dbReference type="Gene3D" id="3.70.10.10">
    <property type="match status" value="1"/>
</dbReference>
<reference evidence="14 15" key="1">
    <citation type="submission" date="2009-10" db="EMBL/GenBank/DDBJ databases">
        <title>Complete sequence of Halothiobacillus neapolitanus c2.</title>
        <authorList>
            <consortium name="US DOE Joint Genome Institute"/>
            <person name="Lucas S."/>
            <person name="Copeland A."/>
            <person name="Lapidus A."/>
            <person name="Glavina del Rio T."/>
            <person name="Tice H."/>
            <person name="Bruce D."/>
            <person name="Goodwin L."/>
            <person name="Pitluck S."/>
            <person name="Davenport K."/>
            <person name="Brettin T."/>
            <person name="Detter J.C."/>
            <person name="Han C."/>
            <person name="Tapia R."/>
            <person name="Larimer F."/>
            <person name="Land M."/>
            <person name="Hauser L."/>
            <person name="Kyrpides N."/>
            <person name="Mikhailova N."/>
            <person name="Kerfeld C."/>
            <person name="Cannon G."/>
            <person name="Heinhort S."/>
        </authorList>
    </citation>
    <scope>NUCLEOTIDE SEQUENCE [LARGE SCALE GENOMIC DNA]</scope>
    <source>
        <strain evidence="15">ATCC 23641 / c2</strain>
    </source>
</reference>
<keyword evidence="9" id="KW-0238">DNA-binding</keyword>
<evidence type="ECO:0000313" key="15">
    <source>
        <dbReference type="Proteomes" id="UP000009102"/>
    </source>
</evidence>
<evidence type="ECO:0000256" key="5">
    <source>
        <dbReference type="ARBA" id="ARBA00022679"/>
    </source>
</evidence>
<dbReference type="RefSeq" id="WP_012822905.1">
    <property type="nucleotide sequence ID" value="NC_013422.1"/>
</dbReference>
<dbReference type="OrthoDB" id="8421503at2"/>
<dbReference type="InterPro" id="IPR046938">
    <property type="entry name" value="DNA_clamp_sf"/>
</dbReference>
<dbReference type="InterPro" id="IPR022635">
    <property type="entry name" value="DNA_polIII_beta_C"/>
</dbReference>
<evidence type="ECO:0000256" key="2">
    <source>
        <dbReference type="ARBA" id="ARBA00010752"/>
    </source>
</evidence>
<evidence type="ECO:0000256" key="7">
    <source>
        <dbReference type="ARBA" id="ARBA00022705"/>
    </source>
</evidence>
<comment type="similarity">
    <text evidence="2 10">Belongs to the beta sliding clamp family.</text>
</comment>
<dbReference type="GO" id="GO:0005737">
    <property type="term" value="C:cytoplasm"/>
    <property type="evidence" value="ECO:0007669"/>
    <property type="project" value="UniProtKB-SubCell"/>
</dbReference>
<dbReference type="KEGG" id="hna:Hneap_0002"/>
<feature type="domain" description="DNA polymerase III beta sliding clamp C-terminal" evidence="13">
    <location>
        <begin position="248"/>
        <end position="368"/>
    </location>
</feature>
<evidence type="ECO:0000256" key="4">
    <source>
        <dbReference type="ARBA" id="ARBA00022490"/>
    </source>
</evidence>
<keyword evidence="6 10" id="KW-0548">Nucleotidyltransferase</keyword>
<dbReference type="CDD" id="cd00140">
    <property type="entry name" value="beta_clamp"/>
    <property type="match status" value="1"/>
</dbReference>
<gene>
    <name evidence="14" type="ordered locus">Hneap_0002</name>
</gene>
<dbReference type="SUPFAM" id="SSF55979">
    <property type="entry name" value="DNA clamp"/>
    <property type="match status" value="3"/>
</dbReference>
<dbReference type="HOGENOM" id="CLU_038149_4_2_6"/>
<dbReference type="NCBIfam" id="TIGR00663">
    <property type="entry name" value="dnan"/>
    <property type="match status" value="1"/>
</dbReference>
<dbReference type="GO" id="GO:0009360">
    <property type="term" value="C:DNA polymerase III complex"/>
    <property type="evidence" value="ECO:0007669"/>
    <property type="project" value="InterPro"/>
</dbReference>
<protein>
    <recommendedName>
        <fullName evidence="3 10">Beta sliding clamp</fullName>
    </recommendedName>
</protein>
<dbReference type="Proteomes" id="UP000009102">
    <property type="component" value="Chromosome"/>
</dbReference>
<evidence type="ECO:0000259" key="13">
    <source>
        <dbReference type="Pfam" id="PF02768"/>
    </source>
</evidence>
<evidence type="ECO:0000256" key="8">
    <source>
        <dbReference type="ARBA" id="ARBA00022932"/>
    </source>
</evidence>
<dbReference type="InterPro" id="IPR022634">
    <property type="entry name" value="DNA_polIII_beta_N"/>
</dbReference>
<dbReference type="Pfam" id="PF00712">
    <property type="entry name" value="DNA_pol3_beta"/>
    <property type="match status" value="1"/>
</dbReference>
<evidence type="ECO:0000259" key="11">
    <source>
        <dbReference type="Pfam" id="PF00712"/>
    </source>
</evidence>
<dbReference type="GO" id="GO:0003887">
    <property type="term" value="F:DNA-directed DNA polymerase activity"/>
    <property type="evidence" value="ECO:0007669"/>
    <property type="project" value="UniProtKB-UniRule"/>
</dbReference>
<dbReference type="PANTHER" id="PTHR30478">
    <property type="entry name" value="DNA POLYMERASE III SUBUNIT BETA"/>
    <property type="match status" value="1"/>
</dbReference>
<feature type="domain" description="DNA polymerase III beta sliding clamp central" evidence="12">
    <location>
        <begin position="130"/>
        <end position="245"/>
    </location>
</feature>
<dbReference type="Gene3D" id="3.10.150.10">
    <property type="entry name" value="DNA Polymerase III, subunit A, domain 2"/>
    <property type="match status" value="1"/>
</dbReference>
<dbReference type="GO" id="GO:0008408">
    <property type="term" value="F:3'-5' exonuclease activity"/>
    <property type="evidence" value="ECO:0007669"/>
    <property type="project" value="InterPro"/>
</dbReference>
<keyword evidence="5 10" id="KW-0808">Transferase</keyword>
<accession>D0KVU1</accession>
<dbReference type="PANTHER" id="PTHR30478:SF0">
    <property type="entry name" value="BETA SLIDING CLAMP"/>
    <property type="match status" value="1"/>
</dbReference>
<dbReference type="InterPro" id="IPR022637">
    <property type="entry name" value="DNA_polIII_beta_cen"/>
</dbReference>